<evidence type="ECO:0000259" key="8">
    <source>
        <dbReference type="Pfam" id="PF01435"/>
    </source>
</evidence>
<dbReference type="EMBL" id="AFOC01000019">
    <property type="protein sequence ID" value="EGV51980.1"/>
    <property type="molecule type" value="Genomic_DNA"/>
</dbReference>
<keyword evidence="1 6" id="KW-0645">Protease</keyword>
<dbReference type="Proteomes" id="UP000004491">
    <property type="component" value="Unassembled WGS sequence"/>
</dbReference>
<name>G2DBI9_9GAMM</name>
<feature type="region of interest" description="Disordered" evidence="7">
    <location>
        <begin position="252"/>
        <end position="271"/>
    </location>
</feature>
<dbReference type="AlphaFoldDB" id="G2DBI9"/>
<dbReference type="InterPro" id="IPR051156">
    <property type="entry name" value="Mito/Outer_Membr_Metalloprot"/>
</dbReference>
<evidence type="ECO:0000256" key="3">
    <source>
        <dbReference type="ARBA" id="ARBA00022801"/>
    </source>
</evidence>
<feature type="compositionally biased region" description="Polar residues" evidence="7">
    <location>
        <begin position="261"/>
        <end position="271"/>
    </location>
</feature>
<dbReference type="GO" id="GO:0016020">
    <property type="term" value="C:membrane"/>
    <property type="evidence" value="ECO:0007669"/>
    <property type="project" value="TreeGrafter"/>
</dbReference>
<dbReference type="GO" id="GO:0051603">
    <property type="term" value="P:proteolysis involved in protein catabolic process"/>
    <property type="evidence" value="ECO:0007669"/>
    <property type="project" value="TreeGrafter"/>
</dbReference>
<gene>
    <name evidence="9" type="ORF">Rifp1Sym_as00020</name>
</gene>
<dbReference type="Pfam" id="PF01435">
    <property type="entry name" value="Peptidase_M48"/>
    <property type="match status" value="1"/>
</dbReference>
<comment type="similarity">
    <text evidence="6">Belongs to the peptidase M48 family.</text>
</comment>
<keyword evidence="3 6" id="KW-0378">Hydrolase</keyword>
<sequence>MSRSRISSKYWSQSKAGTGGVAMIFRLRAIFSALLVSVLLLACATSPTGRNQLLIISEEQAIASSRLAYQEMLEPYAKEGKLDNDPQLKARVEWIAERLIAQAIRMRPETSSWEWSIKIIDDPETVNAWAMAGGKMALYTGLVEQVKPTDDELAQVLGHEISHALAKHSAEKMSMAMMTRLGVIAVGAASDRPALTMAGAALAAKLALELPNSRTAESEADRIGIELAAKAGYDPRAAVSLWQKMAKVGGDNPPEFLSTHPAPQSRQQTLSDLAQEMMPYYRDKSPRPIYPLKP</sequence>
<organism evidence="9 10">
    <name type="scientific">endosymbiont of Riftia pachyptila</name>
    <name type="common">vent Ph05</name>
    <dbReference type="NCBI Taxonomy" id="1048808"/>
    <lineage>
        <taxon>Bacteria</taxon>
        <taxon>Pseudomonadati</taxon>
        <taxon>Pseudomonadota</taxon>
        <taxon>Gammaproteobacteria</taxon>
        <taxon>sulfur-oxidizing symbionts</taxon>
    </lineage>
</organism>
<evidence type="ECO:0000256" key="4">
    <source>
        <dbReference type="ARBA" id="ARBA00022833"/>
    </source>
</evidence>
<dbReference type="InterPro" id="IPR001915">
    <property type="entry name" value="Peptidase_M48"/>
</dbReference>
<keyword evidence="5 6" id="KW-0482">Metalloprotease</keyword>
<evidence type="ECO:0000256" key="6">
    <source>
        <dbReference type="RuleBase" id="RU003983"/>
    </source>
</evidence>
<evidence type="ECO:0000313" key="10">
    <source>
        <dbReference type="Proteomes" id="UP000004491"/>
    </source>
</evidence>
<protein>
    <recommendedName>
        <fullName evidence="8">Peptidase M48 domain-containing protein</fullName>
    </recommendedName>
</protein>
<comment type="cofactor">
    <cofactor evidence="6">
        <name>Zn(2+)</name>
        <dbReference type="ChEBI" id="CHEBI:29105"/>
    </cofactor>
    <text evidence="6">Binds 1 zinc ion per subunit.</text>
</comment>
<evidence type="ECO:0000313" key="9">
    <source>
        <dbReference type="EMBL" id="EGV51980.1"/>
    </source>
</evidence>
<evidence type="ECO:0000256" key="2">
    <source>
        <dbReference type="ARBA" id="ARBA00022723"/>
    </source>
</evidence>
<keyword evidence="4 6" id="KW-0862">Zinc</keyword>
<dbReference type="Gene3D" id="3.30.2010.10">
    <property type="entry name" value="Metalloproteases ('zincins'), catalytic domain"/>
    <property type="match status" value="1"/>
</dbReference>
<dbReference type="PANTHER" id="PTHR22726:SF1">
    <property type="entry name" value="METALLOENDOPEPTIDASE OMA1, MITOCHONDRIAL"/>
    <property type="match status" value="1"/>
</dbReference>
<feature type="domain" description="Peptidase M48" evidence="8">
    <location>
        <begin position="87"/>
        <end position="272"/>
    </location>
</feature>
<evidence type="ECO:0000256" key="7">
    <source>
        <dbReference type="SAM" id="MobiDB-lite"/>
    </source>
</evidence>
<accession>G2DBI9</accession>
<dbReference type="CDD" id="cd07331">
    <property type="entry name" value="M48C_Oma1_like"/>
    <property type="match status" value="1"/>
</dbReference>
<dbReference type="PATRIC" id="fig|1048808.3.peg.952"/>
<proteinExistence type="inferred from homology"/>
<evidence type="ECO:0000256" key="5">
    <source>
        <dbReference type="ARBA" id="ARBA00023049"/>
    </source>
</evidence>
<keyword evidence="10" id="KW-1185">Reference proteome</keyword>
<dbReference type="GO" id="GO:0046872">
    <property type="term" value="F:metal ion binding"/>
    <property type="evidence" value="ECO:0007669"/>
    <property type="project" value="UniProtKB-KW"/>
</dbReference>
<dbReference type="PANTHER" id="PTHR22726">
    <property type="entry name" value="METALLOENDOPEPTIDASE OMA1"/>
    <property type="match status" value="1"/>
</dbReference>
<evidence type="ECO:0000256" key="1">
    <source>
        <dbReference type="ARBA" id="ARBA00022670"/>
    </source>
</evidence>
<comment type="caution">
    <text evidence="9">The sequence shown here is derived from an EMBL/GenBank/DDBJ whole genome shotgun (WGS) entry which is preliminary data.</text>
</comment>
<reference evidence="9" key="1">
    <citation type="journal article" date="2011" name="ISME J.">
        <title>The endosymbionts of the deep-sea tubeworms Riftia pachyptila and Tevnia jerichonana share an identical physiology as revealed by proteogenomic analyses.</title>
        <authorList>
            <person name="Gardebrecht A."/>
            <person name="Markert S."/>
            <person name="Felbeck H."/>
            <person name="Thuermer A."/>
            <person name="Albrecht D."/>
            <person name="Wollherr A."/>
            <person name="Kabisch J."/>
            <person name="Lehmann R."/>
            <person name="Daniel R."/>
            <person name="Liesegang H."/>
            <person name="Hecker M."/>
            <person name="Sievert S.M."/>
            <person name="Schweder T."/>
        </authorList>
    </citation>
    <scope>NUCLEOTIDE SEQUENCE [LARGE SCALE GENOMIC DNA]</scope>
</reference>
<dbReference type="GO" id="GO:0004222">
    <property type="term" value="F:metalloendopeptidase activity"/>
    <property type="evidence" value="ECO:0007669"/>
    <property type="project" value="InterPro"/>
</dbReference>
<keyword evidence="2" id="KW-0479">Metal-binding</keyword>